<protein>
    <submittedName>
        <fullName evidence="8">Acyl-homoserine-lactone acylase</fullName>
    </submittedName>
</protein>
<keyword evidence="3" id="KW-0865">Zymogen</keyword>
<keyword evidence="5" id="KW-0106">Calcium</keyword>
<evidence type="ECO:0000313" key="8">
    <source>
        <dbReference type="EMBL" id="PGH53663.1"/>
    </source>
</evidence>
<organism evidence="8 9">
    <name type="scientific">Azospirillum palustre</name>
    <dbReference type="NCBI Taxonomy" id="2044885"/>
    <lineage>
        <taxon>Bacteria</taxon>
        <taxon>Pseudomonadati</taxon>
        <taxon>Pseudomonadota</taxon>
        <taxon>Alphaproteobacteria</taxon>
        <taxon>Rhodospirillales</taxon>
        <taxon>Azospirillaceae</taxon>
        <taxon>Azospirillum</taxon>
    </lineage>
</organism>
<dbReference type="InterPro" id="IPR002692">
    <property type="entry name" value="S45"/>
</dbReference>
<feature type="region of interest" description="Disordered" evidence="6">
    <location>
        <begin position="26"/>
        <end position="124"/>
    </location>
</feature>
<keyword evidence="7" id="KW-0812">Transmembrane</keyword>
<dbReference type="EMBL" id="PDKW01000043">
    <property type="protein sequence ID" value="PGH53663.1"/>
    <property type="molecule type" value="Genomic_DNA"/>
</dbReference>
<dbReference type="Proteomes" id="UP000225379">
    <property type="component" value="Unassembled WGS sequence"/>
</dbReference>
<feature type="binding site" evidence="5">
    <location>
        <position position="459"/>
    </location>
    <ligand>
        <name>Ca(2+)</name>
        <dbReference type="ChEBI" id="CHEBI:29108"/>
    </ligand>
</feature>
<comment type="cofactor">
    <cofactor evidence="5">
        <name>Ca(2+)</name>
        <dbReference type="ChEBI" id="CHEBI:29108"/>
    </cofactor>
    <text evidence="5">Binds 1 Ca(2+) ion per dimer.</text>
</comment>
<gene>
    <name evidence="8" type="ORF">CRT60_27790</name>
</gene>
<dbReference type="InterPro" id="IPR029055">
    <property type="entry name" value="Ntn_hydrolases_N"/>
</dbReference>
<evidence type="ECO:0000256" key="5">
    <source>
        <dbReference type="PIRSR" id="PIRSR001227-2"/>
    </source>
</evidence>
<dbReference type="SUPFAM" id="SSF56235">
    <property type="entry name" value="N-terminal nucleophile aminohydrolases (Ntn hydrolases)"/>
    <property type="match status" value="1"/>
</dbReference>
<feature type="compositionally biased region" description="Pro residues" evidence="6">
    <location>
        <begin position="28"/>
        <end position="48"/>
    </location>
</feature>
<dbReference type="RefSeq" id="WP_098739723.1">
    <property type="nucleotide sequence ID" value="NZ_PDKW01000043.1"/>
</dbReference>
<evidence type="ECO:0000256" key="7">
    <source>
        <dbReference type="SAM" id="Phobius"/>
    </source>
</evidence>
<dbReference type="OrthoDB" id="9760084at2"/>
<keyword evidence="2" id="KW-0378">Hydrolase</keyword>
<dbReference type="AlphaFoldDB" id="A0A2B8B7X6"/>
<dbReference type="GO" id="GO:0016811">
    <property type="term" value="F:hydrolase activity, acting on carbon-nitrogen (but not peptide) bonds, in linear amides"/>
    <property type="evidence" value="ECO:0007669"/>
    <property type="project" value="InterPro"/>
</dbReference>
<proteinExistence type="inferred from homology"/>
<dbReference type="Gene3D" id="3.60.20.10">
    <property type="entry name" value="Glutamine Phosphoribosylpyrophosphate, subunit 1, domain 1"/>
    <property type="match status" value="1"/>
</dbReference>
<keyword evidence="9" id="KW-1185">Reference proteome</keyword>
<dbReference type="InterPro" id="IPR014395">
    <property type="entry name" value="Pen/GL7ACA/AHL_acylase"/>
</dbReference>
<dbReference type="Gene3D" id="1.10.1400.10">
    <property type="match status" value="1"/>
</dbReference>
<dbReference type="GO" id="GO:0046872">
    <property type="term" value="F:metal ion binding"/>
    <property type="evidence" value="ECO:0007669"/>
    <property type="project" value="UniProtKB-KW"/>
</dbReference>
<keyword evidence="7" id="KW-0472">Membrane</keyword>
<evidence type="ECO:0000256" key="4">
    <source>
        <dbReference type="PIRSR" id="PIRSR001227-1"/>
    </source>
</evidence>
<keyword evidence="5" id="KW-0479">Metal-binding</keyword>
<dbReference type="PIRSF" id="PIRSF001227">
    <property type="entry name" value="Pen_acylase"/>
    <property type="match status" value="1"/>
</dbReference>
<evidence type="ECO:0000313" key="9">
    <source>
        <dbReference type="Proteomes" id="UP000225379"/>
    </source>
</evidence>
<dbReference type="Pfam" id="PF01804">
    <property type="entry name" value="Penicil_amidase"/>
    <property type="match status" value="1"/>
</dbReference>
<dbReference type="CDD" id="cd03747">
    <property type="entry name" value="Ntn_PGA_like"/>
    <property type="match status" value="1"/>
</dbReference>
<feature type="compositionally biased region" description="Pro residues" evidence="6">
    <location>
        <begin position="57"/>
        <end position="119"/>
    </location>
</feature>
<dbReference type="InterPro" id="IPR043147">
    <property type="entry name" value="Penicillin_amidase_A-knob"/>
</dbReference>
<feature type="binding site" evidence="5">
    <location>
        <position position="325"/>
    </location>
    <ligand>
        <name>Ca(2+)</name>
        <dbReference type="ChEBI" id="CHEBI:29108"/>
    </ligand>
</feature>
<feature type="active site" description="Nucleophile" evidence="4">
    <location>
        <position position="384"/>
    </location>
</feature>
<dbReference type="Gene3D" id="1.10.439.10">
    <property type="entry name" value="Penicillin Amidohydrolase, domain 1"/>
    <property type="match status" value="1"/>
</dbReference>
<reference evidence="9" key="1">
    <citation type="submission" date="2017-10" db="EMBL/GenBank/DDBJ databases">
        <authorList>
            <person name="Kravchenko I.K."/>
            <person name="Grouzdev D.S."/>
        </authorList>
    </citation>
    <scope>NUCLEOTIDE SEQUENCE [LARGE SCALE GENOMIC DNA]</scope>
    <source>
        <strain evidence="9">B2</strain>
    </source>
</reference>
<feature type="binding site" evidence="5">
    <location>
        <position position="456"/>
    </location>
    <ligand>
        <name>Ca(2+)</name>
        <dbReference type="ChEBI" id="CHEBI:29108"/>
    </ligand>
</feature>
<sequence>MLRRSLIRAGETCAFQLRAALARALSRPAPPVAPPADPPYDGYPPPPYQTQQQPQYPGAPYPQAPQQPVYPPNAYPPNAYPPGAYPPAVHPMGAPPPGQPYPQQQPAPPYGAQPMPPPRNSRRPRLRLRLPRGRWGKVAAVVGVLVLLPPAGLLGTYMWMRAQQPQTSGTVAIPGNGAPAEVVRDKQGVVHIFAATERDAYRALGYAHAQDRLWQMETMRRAGAGRLAELIGTKYGDFALRTDRLMRTLGVRRAAEAMAATLSPDARTAFEAYAEGVNAYLATRSEGLPVEFQLLRHTPEPWTVADSLVWAKLMALQLSANYRDELFRSRILERLSPQQVDDLFPSDVPGSPTTLASDLRGMDLRETVRRTLAALPQMGFDTASNEWVLTGARTTTGKPILANDPHLGLEAPILWYLARIVTPDFTVTGATVPGVPLTILGHNGKVAWGFTTTHSDTQDLFVEKPDPQDPARYLTPDGSQPFETRAETIGIAGEASQTLTVRTTRHGPVISDLDAPSIDGKAPGPVLALSFPGLADDDSSAEALYRLNHAGSAEGARDALRLHVAPQQNVVYADVSGEVGFITPGRVPIRRKGDGRVPVPGWTGEYDWTGFLPYYALPQAVNPPTGQFVNANNAVVGRDYPYRLATEWPDPSRAKRIVEMLGNGRHSVEDVARQQMDIVSLPARDFLPDLLKYPTPPGLASDAAALLRGWDGRVDRNRPEPLIFDMWLRELVRAVFADELGADFASYWDLRPEALRNVLNNRPEWCDDVTTPQKESCADIIGRSLETAVKALAERHGSSMKSWRWGDDHTVALVHRMLSRVPLIGGKADLSVETDGDFFTVNRGSTTIRDPGNPFRHVQGAGFRAVYDLADLDNSRFVIATGQSGNIWSRHWGDLVTLWRDGGSLRMAGDRGTLVSAGAEVLTLTPRNTGTNTK</sequence>
<evidence type="ECO:0000256" key="3">
    <source>
        <dbReference type="ARBA" id="ARBA00023145"/>
    </source>
</evidence>
<dbReference type="GO" id="GO:0017000">
    <property type="term" value="P:antibiotic biosynthetic process"/>
    <property type="evidence" value="ECO:0007669"/>
    <property type="project" value="InterPro"/>
</dbReference>
<feature type="transmembrane region" description="Helical" evidence="7">
    <location>
        <begin position="135"/>
        <end position="160"/>
    </location>
</feature>
<evidence type="ECO:0000256" key="1">
    <source>
        <dbReference type="ARBA" id="ARBA00006586"/>
    </source>
</evidence>
<dbReference type="PANTHER" id="PTHR34218:SF4">
    <property type="entry name" value="ACYL-HOMOSERINE LACTONE ACYLASE QUIP"/>
    <property type="match status" value="1"/>
</dbReference>
<dbReference type="InterPro" id="IPR023343">
    <property type="entry name" value="Penicillin_amidase_dom1"/>
</dbReference>
<evidence type="ECO:0000256" key="2">
    <source>
        <dbReference type="ARBA" id="ARBA00022801"/>
    </source>
</evidence>
<comment type="caution">
    <text evidence="8">The sequence shown here is derived from an EMBL/GenBank/DDBJ whole genome shotgun (WGS) entry which is preliminary data.</text>
</comment>
<dbReference type="InterPro" id="IPR043146">
    <property type="entry name" value="Penicillin_amidase_N_B-knob"/>
</dbReference>
<accession>A0A2B8B7X6</accession>
<evidence type="ECO:0000256" key="6">
    <source>
        <dbReference type="SAM" id="MobiDB-lite"/>
    </source>
</evidence>
<dbReference type="Gene3D" id="2.30.120.10">
    <property type="match status" value="1"/>
</dbReference>
<comment type="similarity">
    <text evidence="1">Belongs to the peptidase S45 family.</text>
</comment>
<keyword evidence="7" id="KW-1133">Transmembrane helix</keyword>
<name>A0A2B8B7X6_9PROT</name>
<dbReference type="PANTHER" id="PTHR34218">
    <property type="entry name" value="PEPTIDASE S45 PENICILLIN AMIDASE"/>
    <property type="match status" value="1"/>
</dbReference>